<evidence type="ECO:0000259" key="4">
    <source>
        <dbReference type="Pfam" id="PF03466"/>
    </source>
</evidence>
<dbReference type="GO" id="GO:0006355">
    <property type="term" value="P:regulation of DNA-templated transcription"/>
    <property type="evidence" value="ECO:0007669"/>
    <property type="project" value="TreeGrafter"/>
</dbReference>
<evidence type="ECO:0000256" key="2">
    <source>
        <dbReference type="ARBA" id="ARBA00023015"/>
    </source>
</evidence>
<dbReference type="GO" id="GO:0000976">
    <property type="term" value="F:transcription cis-regulatory region binding"/>
    <property type="evidence" value="ECO:0007669"/>
    <property type="project" value="TreeGrafter"/>
</dbReference>
<dbReference type="SUPFAM" id="SSF53850">
    <property type="entry name" value="Periplasmic binding protein-like II"/>
    <property type="match status" value="1"/>
</dbReference>
<dbReference type="EMBL" id="QFFZ01000028">
    <property type="protein sequence ID" value="TEB10335.1"/>
    <property type="molecule type" value="Genomic_DNA"/>
</dbReference>
<keyword evidence="2" id="KW-0805">Transcription regulation</keyword>
<evidence type="ECO:0000313" key="6">
    <source>
        <dbReference type="Proteomes" id="UP000297597"/>
    </source>
</evidence>
<proteinExistence type="inferred from homology"/>
<feature type="domain" description="LysR substrate-binding" evidence="4">
    <location>
        <begin position="15"/>
        <end position="215"/>
    </location>
</feature>
<name>A0A4Y7RMY1_9FIRM</name>
<evidence type="ECO:0000313" key="5">
    <source>
        <dbReference type="EMBL" id="TEB10335.1"/>
    </source>
</evidence>
<evidence type="ECO:0000256" key="3">
    <source>
        <dbReference type="ARBA" id="ARBA00023163"/>
    </source>
</evidence>
<dbReference type="PANTHER" id="PTHR30126">
    <property type="entry name" value="HTH-TYPE TRANSCRIPTIONAL REGULATOR"/>
    <property type="match status" value="1"/>
</dbReference>
<dbReference type="PANTHER" id="PTHR30126:SF39">
    <property type="entry name" value="HTH-TYPE TRANSCRIPTIONAL REGULATOR CYSL"/>
    <property type="match status" value="1"/>
</dbReference>
<reference evidence="5 6" key="1">
    <citation type="journal article" date="2018" name="Environ. Microbiol.">
        <title>Novel energy conservation strategies and behaviour of Pelotomaculum schinkii driving syntrophic propionate catabolism.</title>
        <authorList>
            <person name="Hidalgo-Ahumada C.A.P."/>
            <person name="Nobu M.K."/>
            <person name="Narihiro T."/>
            <person name="Tamaki H."/>
            <person name="Liu W.T."/>
            <person name="Kamagata Y."/>
            <person name="Stams A.J.M."/>
            <person name="Imachi H."/>
            <person name="Sousa D.Z."/>
        </authorList>
    </citation>
    <scope>NUCLEOTIDE SEQUENCE [LARGE SCALE GENOMIC DNA]</scope>
    <source>
        <strain evidence="5 6">MGP</strain>
    </source>
</reference>
<dbReference type="RefSeq" id="WP_243119828.1">
    <property type="nucleotide sequence ID" value="NZ_QFFZ01000028.1"/>
</dbReference>
<dbReference type="InterPro" id="IPR005119">
    <property type="entry name" value="LysR_subst-bd"/>
</dbReference>
<protein>
    <submittedName>
        <fullName evidence="5">HTH-type transcriptional regulator CysL</fullName>
    </submittedName>
</protein>
<organism evidence="5 6">
    <name type="scientific">Pelotomaculum propionicicum</name>
    <dbReference type="NCBI Taxonomy" id="258475"/>
    <lineage>
        <taxon>Bacteria</taxon>
        <taxon>Bacillati</taxon>
        <taxon>Bacillota</taxon>
        <taxon>Clostridia</taxon>
        <taxon>Eubacteriales</taxon>
        <taxon>Desulfotomaculaceae</taxon>
        <taxon>Pelotomaculum</taxon>
    </lineage>
</organism>
<comment type="caution">
    <text evidence="5">The sequence shown here is derived from an EMBL/GenBank/DDBJ whole genome shotgun (WGS) entry which is preliminary data.</text>
</comment>
<dbReference type="CDD" id="cd08420">
    <property type="entry name" value="PBP2_CysL_like"/>
    <property type="match status" value="1"/>
</dbReference>
<comment type="similarity">
    <text evidence="1">Belongs to the LysR transcriptional regulatory family.</text>
</comment>
<evidence type="ECO:0000256" key="1">
    <source>
        <dbReference type="ARBA" id="ARBA00009437"/>
    </source>
</evidence>
<dbReference type="Pfam" id="PF03466">
    <property type="entry name" value="LysR_substrate"/>
    <property type="match status" value="1"/>
</dbReference>
<gene>
    <name evidence="5" type="primary">cysL_4</name>
    <name evidence="5" type="ORF">Pmgp_02437</name>
</gene>
<dbReference type="AlphaFoldDB" id="A0A4Y7RMY1"/>
<accession>A0A4Y7RMY1</accession>
<dbReference type="Proteomes" id="UP000297597">
    <property type="component" value="Unassembled WGS sequence"/>
</dbReference>
<keyword evidence="6" id="KW-1185">Reference proteome</keyword>
<sequence length="226" mass="25481">MLAKRAVADLVEMVTGELRIGASFTIGEYVLPRVLAAFSKKYPQVKYSVTIGNTELIHERALEGSIDLGVVEGHIEDKQLIIEEFSQDEMVFIVSKQHPLAKSKYITREDLENETFIMREEGSGTRIALEEVLQEISLKPVNLITLGSTQAIKEAVEAGMGVAMLSKWALRKELKLGTLKIIRIKDLKKTRSFTVVRRKERFESKACYEFRKYIMNGGASEVLTLV</sequence>
<dbReference type="Gene3D" id="3.40.190.290">
    <property type="match status" value="1"/>
</dbReference>
<keyword evidence="3" id="KW-0804">Transcription</keyword>